<accession>A0A0C9ZIA3</accession>
<evidence type="ECO:0000313" key="2">
    <source>
        <dbReference type="Proteomes" id="UP000054018"/>
    </source>
</evidence>
<gene>
    <name evidence="1" type="ORF">PISMIDRAFT_680578</name>
</gene>
<protein>
    <submittedName>
        <fullName evidence="1">Uncharacterized protein</fullName>
    </submittedName>
</protein>
<dbReference type="EMBL" id="KN833742">
    <property type="protein sequence ID" value="KIK22237.1"/>
    <property type="molecule type" value="Genomic_DNA"/>
</dbReference>
<dbReference type="AlphaFoldDB" id="A0A0C9ZIA3"/>
<reference evidence="1 2" key="1">
    <citation type="submission" date="2014-04" db="EMBL/GenBank/DDBJ databases">
        <authorList>
            <consortium name="DOE Joint Genome Institute"/>
            <person name="Kuo A."/>
            <person name="Kohler A."/>
            <person name="Costa M.D."/>
            <person name="Nagy L.G."/>
            <person name="Floudas D."/>
            <person name="Copeland A."/>
            <person name="Barry K.W."/>
            <person name="Cichocki N."/>
            <person name="Veneault-Fourrey C."/>
            <person name="LaButti K."/>
            <person name="Lindquist E.A."/>
            <person name="Lipzen A."/>
            <person name="Lundell T."/>
            <person name="Morin E."/>
            <person name="Murat C."/>
            <person name="Sun H."/>
            <person name="Tunlid A."/>
            <person name="Henrissat B."/>
            <person name="Grigoriev I.V."/>
            <person name="Hibbett D.S."/>
            <person name="Martin F."/>
            <person name="Nordberg H.P."/>
            <person name="Cantor M.N."/>
            <person name="Hua S.X."/>
        </authorList>
    </citation>
    <scope>NUCLEOTIDE SEQUENCE [LARGE SCALE GENOMIC DNA]</scope>
    <source>
        <strain evidence="1 2">441</strain>
    </source>
</reference>
<organism evidence="1 2">
    <name type="scientific">Pisolithus microcarpus 441</name>
    <dbReference type="NCBI Taxonomy" id="765257"/>
    <lineage>
        <taxon>Eukaryota</taxon>
        <taxon>Fungi</taxon>
        <taxon>Dikarya</taxon>
        <taxon>Basidiomycota</taxon>
        <taxon>Agaricomycotina</taxon>
        <taxon>Agaricomycetes</taxon>
        <taxon>Agaricomycetidae</taxon>
        <taxon>Boletales</taxon>
        <taxon>Sclerodermatineae</taxon>
        <taxon>Pisolithaceae</taxon>
        <taxon>Pisolithus</taxon>
    </lineage>
</organism>
<keyword evidence="2" id="KW-1185">Reference proteome</keyword>
<evidence type="ECO:0000313" key="1">
    <source>
        <dbReference type="EMBL" id="KIK22237.1"/>
    </source>
</evidence>
<dbReference type="Proteomes" id="UP000054018">
    <property type="component" value="Unassembled WGS sequence"/>
</dbReference>
<name>A0A0C9ZIA3_9AGAM</name>
<sequence>MSLLPRNGKPIWAEAEEGLVSTPPGSHEVVMVNVVTLVFYLGWNVERNLKRGTKKNTQSSSVKSICSWSITAPRVYVRGCLQ</sequence>
<dbReference type="HOGENOM" id="CLU_2559180_0_0_1"/>
<proteinExistence type="predicted"/>
<reference evidence="2" key="2">
    <citation type="submission" date="2015-01" db="EMBL/GenBank/DDBJ databases">
        <title>Evolutionary Origins and Diversification of the Mycorrhizal Mutualists.</title>
        <authorList>
            <consortium name="DOE Joint Genome Institute"/>
            <consortium name="Mycorrhizal Genomics Consortium"/>
            <person name="Kohler A."/>
            <person name="Kuo A."/>
            <person name="Nagy L.G."/>
            <person name="Floudas D."/>
            <person name="Copeland A."/>
            <person name="Barry K.W."/>
            <person name="Cichocki N."/>
            <person name="Veneault-Fourrey C."/>
            <person name="LaButti K."/>
            <person name="Lindquist E.A."/>
            <person name="Lipzen A."/>
            <person name="Lundell T."/>
            <person name="Morin E."/>
            <person name="Murat C."/>
            <person name="Riley R."/>
            <person name="Ohm R."/>
            <person name="Sun H."/>
            <person name="Tunlid A."/>
            <person name="Henrissat B."/>
            <person name="Grigoriev I.V."/>
            <person name="Hibbett D.S."/>
            <person name="Martin F."/>
        </authorList>
    </citation>
    <scope>NUCLEOTIDE SEQUENCE [LARGE SCALE GENOMIC DNA]</scope>
    <source>
        <strain evidence="2">441</strain>
    </source>
</reference>